<name>A0A9P1IV25_9PELO</name>
<dbReference type="Proteomes" id="UP001152747">
    <property type="component" value="Unassembled WGS sequence"/>
</dbReference>
<accession>A0A9P1IV25</accession>
<dbReference type="EMBL" id="CANHGI010000005">
    <property type="protein sequence ID" value="CAI5450794.1"/>
    <property type="molecule type" value="Genomic_DNA"/>
</dbReference>
<feature type="chain" id="PRO_5040179170" description="DUF4783 domain-containing protein" evidence="1">
    <location>
        <begin position="19"/>
        <end position="145"/>
    </location>
</feature>
<keyword evidence="1" id="KW-0732">Signal</keyword>
<comment type="caution">
    <text evidence="2">The sequence shown here is derived from an EMBL/GenBank/DDBJ whole genome shotgun (WGS) entry which is preliminary data.</text>
</comment>
<keyword evidence="3" id="KW-1185">Reference proteome</keyword>
<reference evidence="2" key="1">
    <citation type="submission" date="2022-11" db="EMBL/GenBank/DDBJ databases">
        <authorList>
            <person name="Kikuchi T."/>
        </authorList>
    </citation>
    <scope>NUCLEOTIDE SEQUENCE</scope>
    <source>
        <strain evidence="2">PS1010</strain>
    </source>
</reference>
<evidence type="ECO:0000313" key="2">
    <source>
        <dbReference type="EMBL" id="CAI5450794.1"/>
    </source>
</evidence>
<sequence>MLAFFILLILFFCNSIRSSETPIQIQNVNATFSQKVSPEVSNLIKNLIKKENLDNIFENDFVFVKCGIRRNSSYFLENVIFKNQMSLENIWEYDFGEDLTLVDGKFMTNVVQIKIGAGRLSIFARYQNSERNLKLRYVKQPCLEI</sequence>
<evidence type="ECO:0008006" key="4">
    <source>
        <dbReference type="Google" id="ProtNLM"/>
    </source>
</evidence>
<feature type="signal peptide" evidence="1">
    <location>
        <begin position="1"/>
        <end position="18"/>
    </location>
</feature>
<gene>
    <name evidence="2" type="ORF">CAMP_LOCUS13431</name>
</gene>
<evidence type="ECO:0000313" key="3">
    <source>
        <dbReference type="Proteomes" id="UP001152747"/>
    </source>
</evidence>
<dbReference type="AlphaFoldDB" id="A0A9P1IV25"/>
<proteinExistence type="predicted"/>
<organism evidence="2 3">
    <name type="scientific">Caenorhabditis angaria</name>
    <dbReference type="NCBI Taxonomy" id="860376"/>
    <lineage>
        <taxon>Eukaryota</taxon>
        <taxon>Metazoa</taxon>
        <taxon>Ecdysozoa</taxon>
        <taxon>Nematoda</taxon>
        <taxon>Chromadorea</taxon>
        <taxon>Rhabditida</taxon>
        <taxon>Rhabditina</taxon>
        <taxon>Rhabditomorpha</taxon>
        <taxon>Rhabditoidea</taxon>
        <taxon>Rhabditidae</taxon>
        <taxon>Peloderinae</taxon>
        <taxon>Caenorhabditis</taxon>
    </lineage>
</organism>
<evidence type="ECO:0000256" key="1">
    <source>
        <dbReference type="SAM" id="SignalP"/>
    </source>
</evidence>
<protein>
    <recommendedName>
        <fullName evidence="4">DUF4783 domain-containing protein</fullName>
    </recommendedName>
</protein>